<dbReference type="InterPro" id="IPR000742">
    <property type="entry name" value="EGF"/>
</dbReference>
<evidence type="ECO:0000313" key="5">
    <source>
        <dbReference type="EMBL" id="KAF6029343.1"/>
    </source>
</evidence>
<feature type="disulfide bond" evidence="2">
    <location>
        <begin position="59"/>
        <end position="68"/>
    </location>
</feature>
<dbReference type="EMBL" id="VXIV02001824">
    <property type="protein sequence ID" value="KAF6029343.1"/>
    <property type="molecule type" value="Genomic_DNA"/>
</dbReference>
<evidence type="ECO:0000259" key="4">
    <source>
        <dbReference type="PROSITE" id="PS50026"/>
    </source>
</evidence>
<name>A0A7J7JTV1_BUGNE</name>
<dbReference type="Pfam" id="PF00054">
    <property type="entry name" value="Laminin_G_1"/>
    <property type="match status" value="1"/>
</dbReference>
<dbReference type="InterPro" id="IPR050372">
    <property type="entry name" value="Neurexin-related_CASP"/>
</dbReference>
<gene>
    <name evidence="5" type="ORF">EB796_012348</name>
</gene>
<protein>
    <submittedName>
        <fullName evidence="5">Uncharacterized protein</fullName>
    </submittedName>
</protein>
<dbReference type="SMART" id="SM00282">
    <property type="entry name" value="LamG"/>
    <property type="match status" value="1"/>
</dbReference>
<keyword evidence="6" id="KW-1185">Reference proteome</keyword>
<proteinExistence type="predicted"/>
<dbReference type="InterPro" id="IPR001791">
    <property type="entry name" value="Laminin_G"/>
</dbReference>
<evidence type="ECO:0000313" key="6">
    <source>
        <dbReference type="Proteomes" id="UP000593567"/>
    </source>
</evidence>
<dbReference type="AlphaFoldDB" id="A0A7J7JTV1"/>
<dbReference type="PANTHER" id="PTHR15036:SF85">
    <property type="entry name" value="SP2353, ISOFORM A"/>
    <property type="match status" value="1"/>
</dbReference>
<accession>A0A7J7JTV1</accession>
<dbReference type="InterPro" id="IPR013320">
    <property type="entry name" value="ConA-like_dom_sf"/>
</dbReference>
<dbReference type="SUPFAM" id="SSF57196">
    <property type="entry name" value="EGF/Laminin"/>
    <property type="match status" value="1"/>
</dbReference>
<evidence type="ECO:0000256" key="2">
    <source>
        <dbReference type="PROSITE-ProRule" id="PRU00076"/>
    </source>
</evidence>
<organism evidence="5 6">
    <name type="scientific">Bugula neritina</name>
    <name type="common">Brown bryozoan</name>
    <name type="synonym">Sertularia neritina</name>
    <dbReference type="NCBI Taxonomy" id="10212"/>
    <lineage>
        <taxon>Eukaryota</taxon>
        <taxon>Metazoa</taxon>
        <taxon>Spiralia</taxon>
        <taxon>Lophotrochozoa</taxon>
        <taxon>Bryozoa</taxon>
        <taxon>Gymnolaemata</taxon>
        <taxon>Cheilostomatida</taxon>
        <taxon>Flustrina</taxon>
        <taxon>Buguloidea</taxon>
        <taxon>Bugulidae</taxon>
        <taxon>Bugula</taxon>
    </lineage>
</organism>
<feature type="domain" description="EGF-like" evidence="4">
    <location>
        <begin position="33"/>
        <end position="69"/>
    </location>
</feature>
<evidence type="ECO:0000259" key="3">
    <source>
        <dbReference type="PROSITE" id="PS50025"/>
    </source>
</evidence>
<dbReference type="PROSITE" id="PS50026">
    <property type="entry name" value="EGF_3"/>
    <property type="match status" value="1"/>
</dbReference>
<feature type="domain" description="Laminin G" evidence="3">
    <location>
        <begin position="107"/>
        <end position="289"/>
    </location>
</feature>
<sequence>MLHDAAANGNKNFLLANSREAQILNGRNVGQCDSDPCLQAPCTHGICTMVDSFSYKCDCFGSYTGLNCDSKSKKIRDLLRGDDSRPYNEVVWSGGITSANGKEGKVFELPRFTGRSYIQYKLTQEVDYNLTLDIVFRTDQADGVLFFGCQSSNSLVSGDYILLSIEDRVPVVRLDLGSGTNTLRLQEKVVMKDWNMISLRRSGKQISLALNMEPAMNITYSGEMMYLNVDSYVTLGAIPHTLEHTKGFLHSPGLRGVIQRVSINGDDILDFFHSTHGQYRVKKYHGPPCHPNPCGRGTICIPLLNTYKCDLI</sequence>
<dbReference type="OrthoDB" id="88467at2759"/>
<dbReference type="Gene3D" id="2.10.25.10">
    <property type="entry name" value="Laminin"/>
    <property type="match status" value="1"/>
</dbReference>
<comment type="caution">
    <text evidence="2">Lacks conserved residue(s) required for the propagation of feature annotation.</text>
</comment>
<dbReference type="SUPFAM" id="SSF49899">
    <property type="entry name" value="Concanavalin A-like lectins/glucanases"/>
    <property type="match status" value="1"/>
</dbReference>
<reference evidence="5" key="1">
    <citation type="submission" date="2020-06" db="EMBL/GenBank/DDBJ databases">
        <title>Draft genome of Bugula neritina, a colonial animal packing powerful symbionts and potential medicines.</title>
        <authorList>
            <person name="Rayko M."/>
        </authorList>
    </citation>
    <scope>NUCLEOTIDE SEQUENCE [LARGE SCALE GENOMIC DNA]</scope>
    <source>
        <strain evidence="5">Kwan_BN1</strain>
    </source>
</reference>
<dbReference type="CDD" id="cd00110">
    <property type="entry name" value="LamG"/>
    <property type="match status" value="1"/>
</dbReference>
<dbReference type="PROSITE" id="PS50025">
    <property type="entry name" value="LAM_G_DOMAIN"/>
    <property type="match status" value="1"/>
</dbReference>
<dbReference type="GO" id="GO:0016020">
    <property type="term" value="C:membrane"/>
    <property type="evidence" value="ECO:0007669"/>
    <property type="project" value="UniProtKB-SubCell"/>
</dbReference>
<feature type="disulfide bond" evidence="2">
    <location>
        <begin position="37"/>
        <end position="47"/>
    </location>
</feature>
<dbReference type="Proteomes" id="UP000593567">
    <property type="component" value="Unassembled WGS sequence"/>
</dbReference>
<keyword evidence="2" id="KW-0245">EGF-like domain</keyword>
<comment type="caution">
    <text evidence="5">The sequence shown here is derived from an EMBL/GenBank/DDBJ whole genome shotgun (WGS) entry which is preliminary data.</text>
</comment>
<keyword evidence="1 2" id="KW-1015">Disulfide bond</keyword>
<dbReference type="PANTHER" id="PTHR15036">
    <property type="entry name" value="PIKACHURIN-LIKE PROTEIN"/>
    <property type="match status" value="1"/>
</dbReference>
<evidence type="ECO:0000256" key="1">
    <source>
        <dbReference type="ARBA" id="ARBA00023157"/>
    </source>
</evidence>
<dbReference type="Gene3D" id="2.60.120.200">
    <property type="match status" value="1"/>
</dbReference>
<dbReference type="PROSITE" id="PS00022">
    <property type="entry name" value="EGF_1"/>
    <property type="match status" value="1"/>
</dbReference>
<dbReference type="SMART" id="SM00181">
    <property type="entry name" value="EGF"/>
    <property type="match status" value="1"/>
</dbReference>